<evidence type="ECO:0000313" key="2">
    <source>
        <dbReference type="EMBL" id="GAA2573832.1"/>
    </source>
</evidence>
<dbReference type="PANTHER" id="PTHR30212">
    <property type="entry name" value="PROTEIN YIIM"/>
    <property type="match status" value="1"/>
</dbReference>
<comment type="caution">
    <text evidence="2">The sequence shown here is derived from an EMBL/GenBank/DDBJ whole genome shotgun (WGS) entry which is preliminary data.</text>
</comment>
<dbReference type="PROSITE" id="PS51340">
    <property type="entry name" value="MOSC"/>
    <property type="match status" value="1"/>
</dbReference>
<name>A0ABN3PDE1_9ACTN</name>
<dbReference type="PANTHER" id="PTHR30212:SF2">
    <property type="entry name" value="PROTEIN YIIM"/>
    <property type="match status" value="1"/>
</dbReference>
<reference evidence="2 3" key="1">
    <citation type="journal article" date="2019" name="Int. J. Syst. Evol. Microbiol.">
        <title>The Global Catalogue of Microorganisms (GCM) 10K type strain sequencing project: providing services to taxonomists for standard genome sequencing and annotation.</title>
        <authorList>
            <consortium name="The Broad Institute Genomics Platform"/>
            <consortium name="The Broad Institute Genome Sequencing Center for Infectious Disease"/>
            <person name="Wu L."/>
            <person name="Ma J."/>
        </authorList>
    </citation>
    <scope>NUCLEOTIDE SEQUENCE [LARGE SCALE GENOMIC DNA]</scope>
    <source>
        <strain evidence="2 3">JCM 6833</strain>
    </source>
</reference>
<proteinExistence type="predicted"/>
<dbReference type="Proteomes" id="UP001501509">
    <property type="component" value="Unassembled WGS sequence"/>
</dbReference>
<dbReference type="Pfam" id="PF03473">
    <property type="entry name" value="MOSC"/>
    <property type="match status" value="1"/>
</dbReference>
<evidence type="ECO:0000313" key="3">
    <source>
        <dbReference type="Proteomes" id="UP001501509"/>
    </source>
</evidence>
<protein>
    <submittedName>
        <fullName evidence="2">MOSC domain-containing protein</fullName>
    </submittedName>
</protein>
<evidence type="ECO:0000259" key="1">
    <source>
        <dbReference type="PROSITE" id="PS51340"/>
    </source>
</evidence>
<dbReference type="InterPro" id="IPR011037">
    <property type="entry name" value="Pyrv_Knase-like_insert_dom_sf"/>
</dbReference>
<feature type="domain" description="MOSC" evidence="1">
    <location>
        <begin position="34"/>
        <end position="167"/>
    </location>
</feature>
<organism evidence="2 3">
    <name type="scientific">Actinomadura fulvescens</name>
    <dbReference type="NCBI Taxonomy" id="46160"/>
    <lineage>
        <taxon>Bacteria</taxon>
        <taxon>Bacillati</taxon>
        <taxon>Actinomycetota</taxon>
        <taxon>Actinomycetes</taxon>
        <taxon>Streptosporangiales</taxon>
        <taxon>Thermomonosporaceae</taxon>
        <taxon>Actinomadura</taxon>
    </lineage>
</organism>
<dbReference type="RefSeq" id="WP_344536735.1">
    <property type="nucleotide sequence ID" value="NZ_BAAATD010000001.1"/>
</dbReference>
<dbReference type="InterPro" id="IPR052353">
    <property type="entry name" value="Benzoxazolinone_Detox_Enz"/>
</dbReference>
<sequence>MNDTELELGGLFVGRPAPLADGDREVLSAIRKQRVAEEHVELSATQLAGDRQADMVSHGGRDKAVYMYPAAHYTFWRSLGYELEPGGVGENASVTGPDEREVRIGDVWSWGPALVQVSQPRSPCFKFGMKLGRKQAVAQMIESARCGWYLRVLRSGAVPASGTLRLIDRDPAAPTVRELFTGSFARGADNDPERLREMIGTPALAEQWRFACQDKLARLEASR</sequence>
<dbReference type="Gene3D" id="2.40.33.20">
    <property type="entry name" value="PK beta-barrel domain-like"/>
    <property type="match status" value="1"/>
</dbReference>
<dbReference type="SUPFAM" id="SSF50800">
    <property type="entry name" value="PK beta-barrel domain-like"/>
    <property type="match status" value="1"/>
</dbReference>
<dbReference type="InterPro" id="IPR005302">
    <property type="entry name" value="MoCF_Sase_C"/>
</dbReference>
<keyword evidence="3" id="KW-1185">Reference proteome</keyword>
<dbReference type="EMBL" id="BAAATD010000001">
    <property type="protein sequence ID" value="GAA2573832.1"/>
    <property type="molecule type" value="Genomic_DNA"/>
</dbReference>
<gene>
    <name evidence="2" type="ORF">GCM10010411_01940</name>
</gene>
<accession>A0ABN3PDE1</accession>